<dbReference type="InterPro" id="IPR020843">
    <property type="entry name" value="ER"/>
</dbReference>
<dbReference type="HOGENOM" id="CLU_026673_17_0_1"/>
<dbReference type="PANTHER" id="PTHR43981">
    <property type="entry name" value="ENOYL-[ACYL-CARRIER-PROTEIN] REDUCTASE, MITOCHONDRIAL"/>
    <property type="match status" value="1"/>
</dbReference>
<dbReference type="OrthoDB" id="7482721at2759"/>
<dbReference type="GO" id="GO:0005739">
    <property type="term" value="C:mitochondrion"/>
    <property type="evidence" value="ECO:0007669"/>
    <property type="project" value="UniProtKB-SubCell"/>
</dbReference>
<evidence type="ECO:0000259" key="13">
    <source>
        <dbReference type="SMART" id="SM00829"/>
    </source>
</evidence>
<evidence type="ECO:0000256" key="2">
    <source>
        <dbReference type="ARBA" id="ARBA00010371"/>
    </source>
</evidence>
<dbReference type="Proteomes" id="UP000007115">
    <property type="component" value="Unassembled WGS sequence"/>
</dbReference>
<reference evidence="14 15" key="1">
    <citation type="journal article" date="2011" name="Genome Biol.">
        <title>Comparative genome sequence analysis underscores mycoparasitism as the ancestral life style of Trichoderma.</title>
        <authorList>
            <person name="Kubicek C.P."/>
            <person name="Herrera-Estrella A."/>
            <person name="Seidl-Seiboth V."/>
            <person name="Martinez D.A."/>
            <person name="Druzhinina I.S."/>
            <person name="Thon M."/>
            <person name="Zeilinger S."/>
            <person name="Casas-Flores S."/>
            <person name="Horwitz B.A."/>
            <person name="Mukherjee P.K."/>
            <person name="Mukherjee M."/>
            <person name="Kredics L."/>
            <person name="Alcaraz L.D."/>
            <person name="Aerts A."/>
            <person name="Antal Z."/>
            <person name="Atanasova L."/>
            <person name="Cervantes-Badillo M.G."/>
            <person name="Challacombe J."/>
            <person name="Chertkov O."/>
            <person name="McCluskey K."/>
            <person name="Coulpier F."/>
            <person name="Deshpande N."/>
            <person name="von Doehren H."/>
            <person name="Ebbole D.J."/>
            <person name="Esquivel-Naranjo E.U."/>
            <person name="Fekete E."/>
            <person name="Flipphi M."/>
            <person name="Glaser F."/>
            <person name="Gomez-Rodriguez E.Y."/>
            <person name="Gruber S."/>
            <person name="Han C."/>
            <person name="Henrissat B."/>
            <person name="Hermosa R."/>
            <person name="Hernandez-Onate M."/>
            <person name="Karaffa L."/>
            <person name="Kosti I."/>
            <person name="Le Crom S."/>
            <person name="Lindquist E."/>
            <person name="Lucas S."/>
            <person name="Luebeck M."/>
            <person name="Luebeck P.S."/>
            <person name="Margeot A."/>
            <person name="Metz B."/>
            <person name="Misra M."/>
            <person name="Nevalainen H."/>
            <person name="Omann M."/>
            <person name="Packer N."/>
            <person name="Perrone G."/>
            <person name="Uresti-Rivera E.E."/>
            <person name="Salamov A."/>
            <person name="Schmoll M."/>
            <person name="Seiboth B."/>
            <person name="Shapiro H."/>
            <person name="Sukno S."/>
            <person name="Tamayo-Ramos J.A."/>
            <person name="Tisch D."/>
            <person name="Wiest A."/>
            <person name="Wilkinson H.H."/>
            <person name="Zhang M."/>
            <person name="Coutinho P.M."/>
            <person name="Kenerley C.M."/>
            <person name="Monte E."/>
            <person name="Baker S.E."/>
            <person name="Grigoriev I.V."/>
        </authorList>
    </citation>
    <scope>NUCLEOTIDE SEQUENCE [LARGE SCALE GENOMIC DNA]</scope>
    <source>
        <strain evidence="15">Gv29-8 / FGSC 10586</strain>
    </source>
</reference>
<organism evidence="14 15">
    <name type="scientific">Hypocrea virens (strain Gv29-8 / FGSC 10586)</name>
    <name type="common">Gliocladium virens</name>
    <name type="synonym">Trichoderma virens</name>
    <dbReference type="NCBI Taxonomy" id="413071"/>
    <lineage>
        <taxon>Eukaryota</taxon>
        <taxon>Fungi</taxon>
        <taxon>Dikarya</taxon>
        <taxon>Ascomycota</taxon>
        <taxon>Pezizomycotina</taxon>
        <taxon>Sordariomycetes</taxon>
        <taxon>Hypocreomycetidae</taxon>
        <taxon>Hypocreales</taxon>
        <taxon>Hypocreaceae</taxon>
        <taxon>Trichoderma</taxon>
    </lineage>
</organism>
<dbReference type="GeneID" id="25797812"/>
<evidence type="ECO:0000256" key="1">
    <source>
        <dbReference type="ARBA" id="ARBA00004173"/>
    </source>
</evidence>
<dbReference type="SUPFAM" id="SSF50129">
    <property type="entry name" value="GroES-like"/>
    <property type="match status" value="1"/>
</dbReference>
<dbReference type="EMBL" id="ABDF02000085">
    <property type="protein sequence ID" value="EHK18661.1"/>
    <property type="molecule type" value="Genomic_DNA"/>
</dbReference>
<evidence type="ECO:0000256" key="3">
    <source>
        <dbReference type="ARBA" id="ARBA00022516"/>
    </source>
</evidence>
<dbReference type="Gene3D" id="3.40.50.720">
    <property type="entry name" value="NAD(P)-binding Rossmann-like Domain"/>
    <property type="match status" value="1"/>
</dbReference>
<protein>
    <recommendedName>
        <fullName evidence="11">enoyl-[acyl-carrier-protein] reductase</fullName>
        <ecNumber evidence="11">1.3.1.104</ecNumber>
    </recommendedName>
</protein>
<evidence type="ECO:0000256" key="10">
    <source>
        <dbReference type="ARBA" id="ARBA00023160"/>
    </source>
</evidence>
<proteinExistence type="inferred from homology"/>
<evidence type="ECO:0000256" key="6">
    <source>
        <dbReference type="ARBA" id="ARBA00022946"/>
    </source>
</evidence>
<dbReference type="CDD" id="cd08290">
    <property type="entry name" value="ETR"/>
    <property type="match status" value="1"/>
</dbReference>
<dbReference type="InterPro" id="IPR013149">
    <property type="entry name" value="ADH-like_C"/>
</dbReference>
<keyword evidence="4" id="KW-0276">Fatty acid metabolism</keyword>
<keyword evidence="10" id="KW-0275">Fatty acid biosynthesis</keyword>
<comment type="similarity">
    <text evidence="2">Belongs to the zinc-containing alcohol dehydrogenase family. Quinone oxidoreductase subfamily.</text>
</comment>
<comment type="caution">
    <text evidence="14">The sequence shown here is derived from an EMBL/GenBank/DDBJ whole genome shotgun (WGS) entry which is preliminary data.</text>
</comment>
<evidence type="ECO:0000313" key="15">
    <source>
        <dbReference type="Proteomes" id="UP000007115"/>
    </source>
</evidence>
<dbReference type="VEuPathDB" id="FungiDB:TRIVIDRAFT_76164"/>
<keyword evidence="5" id="KW-0521">NADP</keyword>
<evidence type="ECO:0000256" key="7">
    <source>
        <dbReference type="ARBA" id="ARBA00023002"/>
    </source>
</evidence>
<dbReference type="AlphaFoldDB" id="G9N2X6"/>
<dbReference type="FunCoup" id="G9N2X6">
    <property type="interactions" value="699"/>
</dbReference>
<dbReference type="InterPro" id="IPR051034">
    <property type="entry name" value="Mito_Enoyl-ACP_Reductase"/>
</dbReference>
<dbReference type="Gene3D" id="3.90.180.10">
    <property type="entry name" value="Medium-chain alcohol dehydrogenases, catalytic domain"/>
    <property type="match status" value="1"/>
</dbReference>
<dbReference type="InParanoid" id="G9N2X6"/>
<evidence type="ECO:0000256" key="4">
    <source>
        <dbReference type="ARBA" id="ARBA00022832"/>
    </source>
</evidence>
<dbReference type="InterPro" id="IPR036291">
    <property type="entry name" value="NAD(P)-bd_dom_sf"/>
</dbReference>
<keyword evidence="15" id="KW-1185">Reference proteome</keyword>
<dbReference type="GO" id="GO:0006633">
    <property type="term" value="P:fatty acid biosynthetic process"/>
    <property type="evidence" value="ECO:0007669"/>
    <property type="project" value="UniProtKB-KW"/>
</dbReference>
<dbReference type="OMA" id="YGYTQSK"/>
<dbReference type="STRING" id="413071.G9N2X6"/>
<dbReference type="EC" id="1.3.1.104" evidence="11"/>
<dbReference type="FunFam" id="3.40.50.720:FF:000112">
    <property type="entry name" value="Enoyl-[acyl-carrier-protein] reductase 1, mitochondrial"/>
    <property type="match status" value="1"/>
</dbReference>
<keyword evidence="8" id="KW-0443">Lipid metabolism</keyword>
<evidence type="ECO:0000256" key="11">
    <source>
        <dbReference type="ARBA" id="ARBA00038963"/>
    </source>
</evidence>
<gene>
    <name evidence="14" type="ORF">TRIVIDRAFT_76164</name>
</gene>
<evidence type="ECO:0000256" key="9">
    <source>
        <dbReference type="ARBA" id="ARBA00023128"/>
    </source>
</evidence>
<dbReference type="SUPFAM" id="SSF51735">
    <property type="entry name" value="NAD(P)-binding Rossmann-fold domains"/>
    <property type="match status" value="1"/>
</dbReference>
<keyword evidence="6" id="KW-0809">Transit peptide</keyword>
<dbReference type="RefSeq" id="XP_013952862.1">
    <property type="nucleotide sequence ID" value="XM_014097387.1"/>
</dbReference>
<sequence length="415" mass="44607">MLGRSHNNLRALSRSGRVFGARIDSPLSQQPVRRKSGPYGYTQAKALVFSKNGEPSDVLQLHTYSISPSLSSKSVLLRSLAAPVNPADINTIQGTYGAQPSFTSLIGTPSPSAIAGNEGVFEVLATGDPASPIRKGDWVIPAVAQFGTWRTHAVAELDQVLKINKEGLRATQAATISVNPSTAYRILRAYGPSTGISTGLGMRPLEVGSGEWFIQNGANSGVGRAAIQLGKLWGLRSINVVRERSSPEETEALRAELVGLGADVVVTEAQFLSRQWKDQLADITNNGREQIGLGLNCVGGKSATALARSLSEGASMVSYGGMAKQPVALPVGLLIFKDIRFVGFWLSRWNQQDVTGRRHMIDYIADLIREGKFRDVPLDEVAWNWDTDISTLAQEVQGGLQGFRSGKGIFVFGDT</sequence>
<accession>G9N2X6</accession>
<feature type="domain" description="Enoyl reductase (ER)" evidence="13">
    <location>
        <begin position="54"/>
        <end position="412"/>
    </location>
</feature>
<evidence type="ECO:0000256" key="12">
    <source>
        <dbReference type="ARBA" id="ARBA00048843"/>
    </source>
</evidence>
<evidence type="ECO:0000313" key="14">
    <source>
        <dbReference type="EMBL" id="EHK18661.1"/>
    </source>
</evidence>
<comment type="subcellular location">
    <subcellularLocation>
        <location evidence="1">Mitochondrion</location>
    </subcellularLocation>
</comment>
<dbReference type="PANTHER" id="PTHR43981:SF2">
    <property type="entry name" value="ENOYL-[ACYL-CARRIER-PROTEIN] REDUCTASE, MITOCHONDRIAL"/>
    <property type="match status" value="1"/>
</dbReference>
<keyword evidence="7" id="KW-0560">Oxidoreductase</keyword>
<keyword evidence="3" id="KW-0444">Lipid biosynthesis</keyword>
<comment type="catalytic activity">
    <reaction evidence="12">
        <text>a 2,3-saturated acyl-[ACP] + NADP(+) = a (2E)-enoyl-[ACP] + NADPH + H(+)</text>
        <dbReference type="Rhea" id="RHEA:22564"/>
        <dbReference type="Rhea" id="RHEA-COMP:9925"/>
        <dbReference type="Rhea" id="RHEA-COMP:9926"/>
        <dbReference type="ChEBI" id="CHEBI:15378"/>
        <dbReference type="ChEBI" id="CHEBI:57783"/>
        <dbReference type="ChEBI" id="CHEBI:58349"/>
        <dbReference type="ChEBI" id="CHEBI:78784"/>
        <dbReference type="ChEBI" id="CHEBI:78785"/>
        <dbReference type="EC" id="1.3.1.104"/>
    </reaction>
</comment>
<dbReference type="GO" id="GO:0141148">
    <property type="term" value="F:enoyl-[acyl-carrier-protein] reductase (NADPH) activity"/>
    <property type="evidence" value="ECO:0007669"/>
    <property type="project" value="UniProtKB-EC"/>
</dbReference>
<dbReference type="Pfam" id="PF00107">
    <property type="entry name" value="ADH_zinc_N"/>
    <property type="match status" value="1"/>
</dbReference>
<evidence type="ECO:0000256" key="8">
    <source>
        <dbReference type="ARBA" id="ARBA00023098"/>
    </source>
</evidence>
<dbReference type="InterPro" id="IPR011032">
    <property type="entry name" value="GroES-like_sf"/>
</dbReference>
<dbReference type="SMART" id="SM00829">
    <property type="entry name" value="PKS_ER"/>
    <property type="match status" value="1"/>
</dbReference>
<evidence type="ECO:0000256" key="5">
    <source>
        <dbReference type="ARBA" id="ARBA00022857"/>
    </source>
</evidence>
<keyword evidence="9" id="KW-0496">Mitochondrion</keyword>
<dbReference type="eggNOG" id="KOG0025">
    <property type="taxonomic scope" value="Eukaryota"/>
</dbReference>
<name>G9N2X6_HYPVG</name>